<sequence>MICGNVMEKTSNSSHYTKYSIVRGAMICPFGLKRRAHSVANEATQQGELWCTLVGCCNHCLVEG</sequence>
<dbReference type="AlphaFoldDB" id="A0A8J3IL05"/>
<proteinExistence type="predicted"/>
<reference evidence="1" key="1">
    <citation type="submission" date="2020-10" db="EMBL/GenBank/DDBJ databases">
        <title>Taxonomic study of unclassified bacteria belonging to the class Ktedonobacteria.</title>
        <authorList>
            <person name="Yabe S."/>
            <person name="Wang C.M."/>
            <person name="Zheng Y."/>
            <person name="Sakai Y."/>
            <person name="Cavaletti L."/>
            <person name="Monciardini P."/>
            <person name="Donadio S."/>
        </authorList>
    </citation>
    <scope>NUCLEOTIDE SEQUENCE</scope>
    <source>
        <strain evidence="1">ID150040</strain>
    </source>
</reference>
<organism evidence="1 2">
    <name type="scientific">Reticulibacter mediterranei</name>
    <dbReference type="NCBI Taxonomy" id="2778369"/>
    <lineage>
        <taxon>Bacteria</taxon>
        <taxon>Bacillati</taxon>
        <taxon>Chloroflexota</taxon>
        <taxon>Ktedonobacteria</taxon>
        <taxon>Ktedonobacterales</taxon>
        <taxon>Reticulibacteraceae</taxon>
        <taxon>Reticulibacter</taxon>
    </lineage>
</organism>
<comment type="caution">
    <text evidence="1">The sequence shown here is derived from an EMBL/GenBank/DDBJ whole genome shotgun (WGS) entry which is preliminary data.</text>
</comment>
<evidence type="ECO:0000313" key="2">
    <source>
        <dbReference type="Proteomes" id="UP000597444"/>
    </source>
</evidence>
<evidence type="ECO:0000313" key="1">
    <source>
        <dbReference type="EMBL" id="GHO93192.1"/>
    </source>
</evidence>
<keyword evidence="2" id="KW-1185">Reference proteome</keyword>
<dbReference type="EMBL" id="BNJK01000001">
    <property type="protein sequence ID" value="GHO93192.1"/>
    <property type="molecule type" value="Genomic_DNA"/>
</dbReference>
<dbReference type="Proteomes" id="UP000597444">
    <property type="component" value="Unassembled WGS sequence"/>
</dbReference>
<protein>
    <submittedName>
        <fullName evidence="1">Uncharacterized protein</fullName>
    </submittedName>
</protein>
<name>A0A8J3IL05_9CHLR</name>
<accession>A0A8J3IL05</accession>
<gene>
    <name evidence="1" type="ORF">KSF_032400</name>
</gene>